<dbReference type="AlphaFoldDB" id="A0A2K3KUV1"/>
<reference evidence="1 2" key="2">
    <citation type="journal article" date="2017" name="Front. Plant Sci.">
        <title>Gene Classification and Mining of Molecular Markers Useful in Red Clover (Trifolium pratense) Breeding.</title>
        <authorList>
            <person name="Istvanek J."/>
            <person name="Dluhosova J."/>
            <person name="Dluhos P."/>
            <person name="Patkova L."/>
            <person name="Nedelnik J."/>
            <person name="Repkova J."/>
        </authorList>
    </citation>
    <scope>NUCLEOTIDE SEQUENCE [LARGE SCALE GENOMIC DNA]</scope>
    <source>
        <strain evidence="2">cv. Tatra</strain>
        <tissue evidence="1">Young leaves</tissue>
    </source>
</reference>
<comment type="caution">
    <text evidence="1">The sequence shown here is derived from an EMBL/GenBank/DDBJ whole genome shotgun (WGS) entry which is preliminary data.</text>
</comment>
<feature type="non-terminal residue" evidence="1">
    <location>
        <position position="1"/>
    </location>
</feature>
<gene>
    <name evidence="1" type="ORF">L195_g057069</name>
</gene>
<dbReference type="EMBL" id="ASHM01111069">
    <property type="protein sequence ID" value="PNX70069.1"/>
    <property type="molecule type" value="Genomic_DNA"/>
</dbReference>
<sequence length="83" mass="9232">RIIGFDHRKSVLSNIPSANECTENIMINVNHEKSSSRAVYEYFTNKHEDVKSSDGVWSLFLSISRTEIFAGGACLALSPLTLD</sequence>
<evidence type="ECO:0000313" key="2">
    <source>
        <dbReference type="Proteomes" id="UP000236291"/>
    </source>
</evidence>
<dbReference type="Proteomes" id="UP000236291">
    <property type="component" value="Unassembled WGS sequence"/>
</dbReference>
<name>A0A2K3KUV1_TRIPR</name>
<protein>
    <submittedName>
        <fullName evidence="1">Uncharacterized protein</fullName>
    </submittedName>
</protein>
<reference evidence="1 2" key="1">
    <citation type="journal article" date="2014" name="Am. J. Bot.">
        <title>Genome assembly and annotation for red clover (Trifolium pratense; Fabaceae).</title>
        <authorList>
            <person name="Istvanek J."/>
            <person name="Jaros M."/>
            <person name="Krenek A."/>
            <person name="Repkova J."/>
        </authorList>
    </citation>
    <scope>NUCLEOTIDE SEQUENCE [LARGE SCALE GENOMIC DNA]</scope>
    <source>
        <strain evidence="2">cv. Tatra</strain>
        <tissue evidence="1">Young leaves</tissue>
    </source>
</reference>
<proteinExistence type="predicted"/>
<evidence type="ECO:0000313" key="1">
    <source>
        <dbReference type="EMBL" id="PNX70069.1"/>
    </source>
</evidence>
<accession>A0A2K3KUV1</accession>
<organism evidence="1 2">
    <name type="scientific">Trifolium pratense</name>
    <name type="common">Red clover</name>
    <dbReference type="NCBI Taxonomy" id="57577"/>
    <lineage>
        <taxon>Eukaryota</taxon>
        <taxon>Viridiplantae</taxon>
        <taxon>Streptophyta</taxon>
        <taxon>Embryophyta</taxon>
        <taxon>Tracheophyta</taxon>
        <taxon>Spermatophyta</taxon>
        <taxon>Magnoliopsida</taxon>
        <taxon>eudicotyledons</taxon>
        <taxon>Gunneridae</taxon>
        <taxon>Pentapetalae</taxon>
        <taxon>rosids</taxon>
        <taxon>fabids</taxon>
        <taxon>Fabales</taxon>
        <taxon>Fabaceae</taxon>
        <taxon>Papilionoideae</taxon>
        <taxon>50 kb inversion clade</taxon>
        <taxon>NPAAA clade</taxon>
        <taxon>Hologalegina</taxon>
        <taxon>IRL clade</taxon>
        <taxon>Trifolieae</taxon>
        <taxon>Trifolium</taxon>
    </lineage>
</organism>